<gene>
    <name evidence="1" type="ORF">TNCT_494531</name>
</gene>
<proteinExistence type="predicted"/>
<dbReference type="AlphaFoldDB" id="A0A8X6H1H4"/>
<comment type="caution">
    <text evidence="1">The sequence shown here is derived from an EMBL/GenBank/DDBJ whole genome shotgun (WGS) entry which is preliminary data.</text>
</comment>
<name>A0A8X6H1H4_TRICU</name>
<evidence type="ECO:0000313" key="1">
    <source>
        <dbReference type="EMBL" id="GFR15253.1"/>
    </source>
</evidence>
<reference evidence="1" key="1">
    <citation type="submission" date="2020-07" db="EMBL/GenBank/DDBJ databases">
        <title>Multicomponent nature underlies the extraordinary mechanical properties of spider dragline silk.</title>
        <authorList>
            <person name="Kono N."/>
            <person name="Nakamura H."/>
            <person name="Mori M."/>
            <person name="Yoshida Y."/>
            <person name="Ohtoshi R."/>
            <person name="Malay A.D."/>
            <person name="Moran D.A.P."/>
            <person name="Tomita M."/>
            <person name="Numata K."/>
            <person name="Arakawa K."/>
        </authorList>
    </citation>
    <scope>NUCLEOTIDE SEQUENCE</scope>
</reference>
<protein>
    <submittedName>
        <fullName evidence="1">Uncharacterized protein</fullName>
    </submittedName>
</protein>
<evidence type="ECO:0000313" key="2">
    <source>
        <dbReference type="Proteomes" id="UP000887116"/>
    </source>
</evidence>
<sequence length="113" mass="13143">MTTIPCTPERKDEEKKSNLFIPSFIIDIRRKGYKILINTDHLTLALSSCSTPQQIEYRNDGIKLILFPSVDERMGKRCSEAFERDRCLHFSLFGECKHFCLTHSLRVPLKVLL</sequence>
<dbReference type="EMBL" id="BMAO01017386">
    <property type="protein sequence ID" value="GFR15253.1"/>
    <property type="molecule type" value="Genomic_DNA"/>
</dbReference>
<dbReference type="Proteomes" id="UP000887116">
    <property type="component" value="Unassembled WGS sequence"/>
</dbReference>
<organism evidence="1 2">
    <name type="scientific">Trichonephila clavata</name>
    <name type="common">Joro spider</name>
    <name type="synonym">Nephila clavata</name>
    <dbReference type="NCBI Taxonomy" id="2740835"/>
    <lineage>
        <taxon>Eukaryota</taxon>
        <taxon>Metazoa</taxon>
        <taxon>Ecdysozoa</taxon>
        <taxon>Arthropoda</taxon>
        <taxon>Chelicerata</taxon>
        <taxon>Arachnida</taxon>
        <taxon>Araneae</taxon>
        <taxon>Araneomorphae</taxon>
        <taxon>Entelegynae</taxon>
        <taxon>Araneoidea</taxon>
        <taxon>Nephilidae</taxon>
        <taxon>Trichonephila</taxon>
    </lineage>
</organism>
<keyword evidence="2" id="KW-1185">Reference proteome</keyword>
<accession>A0A8X6H1H4</accession>